<dbReference type="GO" id="GO:0046982">
    <property type="term" value="F:protein heterodimerization activity"/>
    <property type="evidence" value="ECO:0007669"/>
    <property type="project" value="InterPro"/>
</dbReference>
<evidence type="ECO:0000256" key="1">
    <source>
        <dbReference type="SAM" id="MobiDB-lite"/>
    </source>
</evidence>
<sequence length="926" mass="99684">MERPPKRPRFGPAPFDDPDDPEADELNEQPQDVNARRDPAVQLERSRAFAAFKLKSAFERIFEKYERDFTGVGDEIDLRTGEIVVNNGHVQSLKDTQLGGDDEDGDGSAVGASEAASLNEEERMMRGKVDNRLSRVGHNAPPSIPMSPQIGTPFLAGGWPGSSPMLGGPPGLSSMMYPGQTSFGGFPIQYGTPIPMPTADPTWSTPELPSPFARNALISRDATPLVRKKAARLSLSAAREQDGGKEDDIFLDVSAAGKENGMIEGPVVKQKVLLPRPRPEDISTKKKKKKTAAGPKQVQGVREAGKHRKSEKSPAEEKISKTKPTAEPDCTLEVTSTEPGPGSVAQVGVPEETTKEGTQKDSPSLFEPVPRESRQSTPRGAGPALDREDPDVYVNISSGEEKLSKKPRNQTLRVELPTRKPLDACSFRLLTPEPSETGSISSSHESNLKEVPLGRDLIRQRGDKTQPSSGEVFSRNIVDVAYAFSDEDEPAFTKGRVPQRKSNTPKLARTNTTGHGVLREISQNLGSGAPSGGREPATPVPAQEVDESETVRAQSPTLSLHLDDIGDYHGGNLSKPPDETTPEPMTRRRSTLEVRLPLSTQLKSRAPTASTKPKTGTEAAEAVPPRMEMQRCPSKAPPQDTPTRTPRRLGIHKRYTLEQPNNQEVPETSPYVQPAVSSPPAADVPVQTLEIQDSDPPFSSEEQLLGISDHLDRAPSPTLTDPASRPQPTPPSRQPHTPTKPPNHHQRSKLPLSTTAAKTATTKKTTTPKRQGILSLLPRNSNNDGNEKEEEEEDELSIISPFRPSPNRVRSTPASHHVRLGLASASSKPIKAAAAGAAGFDHTTTSSSTPTGIGRKRGGRKKSAAAAAALGSGLLLLLPGTPVSSRKRGGMGLEESGELVQTPGGTMRRCGEGGFRCEREFCFGCL</sequence>
<feature type="compositionally biased region" description="Pro residues" evidence="1">
    <location>
        <begin position="725"/>
        <end position="741"/>
    </location>
</feature>
<dbReference type="Pfam" id="PF10384">
    <property type="entry name" value="Scm3"/>
    <property type="match status" value="1"/>
</dbReference>
<feature type="region of interest" description="Disordered" evidence="1">
    <location>
        <begin position="430"/>
        <end position="472"/>
    </location>
</feature>
<evidence type="ECO:0000313" key="2">
    <source>
        <dbReference type="EMBL" id="KAK4155536.1"/>
    </source>
</evidence>
<feature type="compositionally biased region" description="Acidic residues" evidence="1">
    <location>
        <begin position="16"/>
        <end position="27"/>
    </location>
</feature>
<dbReference type="GO" id="GO:0005634">
    <property type="term" value="C:nucleus"/>
    <property type="evidence" value="ECO:0007669"/>
    <property type="project" value="InterPro"/>
</dbReference>
<dbReference type="InterPro" id="IPR018465">
    <property type="entry name" value="Scm3/HJURP"/>
</dbReference>
<feature type="compositionally biased region" description="Polar residues" evidence="1">
    <location>
        <begin position="598"/>
        <end position="614"/>
    </location>
</feature>
<feature type="region of interest" description="Disordered" evidence="1">
    <location>
        <begin position="1"/>
        <end position="40"/>
    </location>
</feature>
<feature type="compositionally biased region" description="Low complexity" evidence="1">
    <location>
        <begin position="836"/>
        <end position="851"/>
    </location>
</feature>
<feature type="compositionally biased region" description="Low complexity" evidence="1">
    <location>
        <begin position="754"/>
        <end position="765"/>
    </location>
</feature>
<feature type="compositionally biased region" description="Acidic residues" evidence="1">
    <location>
        <begin position="787"/>
        <end position="796"/>
    </location>
</feature>
<dbReference type="PANTHER" id="PTHR15992:SF5">
    <property type="entry name" value="HOLLIDAY JUNCTION RECOGNITION PROTEIN"/>
    <property type="match status" value="1"/>
</dbReference>
<feature type="compositionally biased region" description="Polar residues" evidence="1">
    <location>
        <begin position="500"/>
        <end position="514"/>
    </location>
</feature>
<protein>
    <recommendedName>
        <fullName evidence="4">Myb-like DNA-binding domain protein</fullName>
    </recommendedName>
</protein>
<feature type="compositionally biased region" description="Low complexity" evidence="1">
    <location>
        <begin position="669"/>
        <end position="686"/>
    </location>
</feature>
<comment type="caution">
    <text evidence="2">The sequence shown here is derived from an EMBL/GenBank/DDBJ whole genome shotgun (WGS) entry which is preliminary data.</text>
</comment>
<feature type="region of interest" description="Disordered" evidence="1">
    <location>
        <begin position="93"/>
        <end position="120"/>
    </location>
</feature>
<feature type="compositionally biased region" description="Basic residues" evidence="1">
    <location>
        <begin position="645"/>
        <end position="654"/>
    </location>
</feature>
<feature type="compositionally biased region" description="Low complexity" evidence="1">
    <location>
        <begin position="433"/>
        <end position="445"/>
    </location>
</feature>
<dbReference type="InterPro" id="IPR009072">
    <property type="entry name" value="Histone-fold"/>
</dbReference>
<feature type="region of interest" description="Disordered" evidence="1">
    <location>
        <begin position="491"/>
        <end position="812"/>
    </location>
</feature>
<accession>A0AAN6VSJ4</accession>
<dbReference type="AlphaFoldDB" id="A0AAN6VSJ4"/>
<dbReference type="Gene3D" id="1.10.20.10">
    <property type="entry name" value="Histone, subunit A"/>
    <property type="match status" value="1"/>
</dbReference>
<dbReference type="PANTHER" id="PTHR15992">
    <property type="entry name" value="HOLLIDAY JUNCTION RECOGNITION PROTEIN"/>
    <property type="match status" value="1"/>
</dbReference>
<gene>
    <name evidence="2" type="ORF">C8A00DRAFT_41898</name>
</gene>
<dbReference type="GO" id="GO:0042393">
    <property type="term" value="F:histone binding"/>
    <property type="evidence" value="ECO:0007669"/>
    <property type="project" value="InterPro"/>
</dbReference>
<proteinExistence type="predicted"/>
<feature type="region of interest" description="Disordered" evidence="1">
    <location>
        <begin position="836"/>
        <end position="860"/>
    </location>
</feature>
<dbReference type="Proteomes" id="UP001302745">
    <property type="component" value="Unassembled WGS sequence"/>
</dbReference>
<keyword evidence="3" id="KW-1185">Reference proteome</keyword>
<feature type="compositionally biased region" description="Basic and acidic residues" evidence="1">
    <location>
        <begin position="311"/>
        <end position="326"/>
    </location>
</feature>
<reference evidence="2" key="1">
    <citation type="journal article" date="2023" name="Mol. Phylogenet. Evol.">
        <title>Genome-scale phylogeny and comparative genomics of the fungal order Sordariales.</title>
        <authorList>
            <person name="Hensen N."/>
            <person name="Bonometti L."/>
            <person name="Westerberg I."/>
            <person name="Brannstrom I.O."/>
            <person name="Guillou S."/>
            <person name="Cros-Aarteil S."/>
            <person name="Calhoun S."/>
            <person name="Haridas S."/>
            <person name="Kuo A."/>
            <person name="Mondo S."/>
            <person name="Pangilinan J."/>
            <person name="Riley R."/>
            <person name="LaButti K."/>
            <person name="Andreopoulos B."/>
            <person name="Lipzen A."/>
            <person name="Chen C."/>
            <person name="Yan M."/>
            <person name="Daum C."/>
            <person name="Ng V."/>
            <person name="Clum A."/>
            <person name="Steindorff A."/>
            <person name="Ohm R.A."/>
            <person name="Martin F."/>
            <person name="Silar P."/>
            <person name="Natvig D.O."/>
            <person name="Lalanne C."/>
            <person name="Gautier V."/>
            <person name="Ament-Velasquez S.L."/>
            <person name="Kruys A."/>
            <person name="Hutchinson M.I."/>
            <person name="Powell A.J."/>
            <person name="Barry K."/>
            <person name="Miller A.N."/>
            <person name="Grigoriev I.V."/>
            <person name="Debuchy R."/>
            <person name="Gladieux P."/>
            <person name="Hiltunen Thoren M."/>
            <person name="Johannesson H."/>
        </authorList>
    </citation>
    <scope>NUCLEOTIDE SEQUENCE</scope>
    <source>
        <strain evidence="2">CBS 538.74</strain>
    </source>
</reference>
<dbReference type="EMBL" id="MU856886">
    <property type="protein sequence ID" value="KAK4155536.1"/>
    <property type="molecule type" value="Genomic_DNA"/>
</dbReference>
<evidence type="ECO:0008006" key="4">
    <source>
        <dbReference type="Google" id="ProtNLM"/>
    </source>
</evidence>
<evidence type="ECO:0000313" key="3">
    <source>
        <dbReference type="Proteomes" id="UP001302745"/>
    </source>
</evidence>
<feature type="region of interest" description="Disordered" evidence="1">
    <location>
        <begin position="256"/>
        <end position="417"/>
    </location>
</feature>
<name>A0AAN6VSJ4_9PEZI</name>
<reference evidence="2" key="2">
    <citation type="submission" date="2023-05" db="EMBL/GenBank/DDBJ databases">
        <authorList>
            <consortium name="Lawrence Berkeley National Laboratory"/>
            <person name="Steindorff A."/>
            <person name="Hensen N."/>
            <person name="Bonometti L."/>
            <person name="Westerberg I."/>
            <person name="Brannstrom I.O."/>
            <person name="Guillou S."/>
            <person name="Cros-Aarteil S."/>
            <person name="Calhoun S."/>
            <person name="Haridas S."/>
            <person name="Kuo A."/>
            <person name="Mondo S."/>
            <person name="Pangilinan J."/>
            <person name="Riley R."/>
            <person name="Labutti K."/>
            <person name="Andreopoulos B."/>
            <person name="Lipzen A."/>
            <person name="Chen C."/>
            <person name="Yanf M."/>
            <person name="Daum C."/>
            <person name="Ng V."/>
            <person name="Clum A."/>
            <person name="Ohm R."/>
            <person name="Martin F."/>
            <person name="Silar P."/>
            <person name="Natvig D."/>
            <person name="Lalanne C."/>
            <person name="Gautier V."/>
            <person name="Ament-Velasquez S.L."/>
            <person name="Kruys A."/>
            <person name="Hutchinson M.I."/>
            <person name="Powell A.J."/>
            <person name="Barry K."/>
            <person name="Miller A.N."/>
            <person name="Grigoriev I.V."/>
            <person name="Debuchy R."/>
            <person name="Gladieux P."/>
            <person name="Thoren M.H."/>
            <person name="Johannesson H."/>
        </authorList>
    </citation>
    <scope>NUCLEOTIDE SEQUENCE</scope>
    <source>
        <strain evidence="2">CBS 538.74</strain>
    </source>
</reference>
<feature type="compositionally biased region" description="Basic and acidic residues" evidence="1">
    <location>
        <begin position="446"/>
        <end position="464"/>
    </location>
</feature>
<organism evidence="2 3">
    <name type="scientific">Chaetomidium leptoderma</name>
    <dbReference type="NCBI Taxonomy" id="669021"/>
    <lineage>
        <taxon>Eukaryota</taxon>
        <taxon>Fungi</taxon>
        <taxon>Dikarya</taxon>
        <taxon>Ascomycota</taxon>
        <taxon>Pezizomycotina</taxon>
        <taxon>Sordariomycetes</taxon>
        <taxon>Sordariomycetidae</taxon>
        <taxon>Sordariales</taxon>
        <taxon>Chaetomiaceae</taxon>
        <taxon>Chaetomidium</taxon>
    </lineage>
</organism>